<dbReference type="PANTHER" id="PTHR45951:SF8">
    <property type="entry name" value="CHE-14 PROTEIN"/>
    <property type="match status" value="1"/>
</dbReference>
<evidence type="ECO:0000256" key="1">
    <source>
        <dbReference type="ARBA" id="ARBA00004141"/>
    </source>
</evidence>
<feature type="transmembrane region" description="Helical" evidence="7">
    <location>
        <begin position="412"/>
        <end position="430"/>
    </location>
</feature>
<evidence type="ECO:0000256" key="5">
    <source>
        <dbReference type="ARBA" id="ARBA00023180"/>
    </source>
</evidence>
<name>A0A914PXS3_9BILA</name>
<evidence type="ECO:0000313" key="9">
    <source>
        <dbReference type="Proteomes" id="UP000887578"/>
    </source>
</evidence>
<keyword evidence="2 7" id="KW-0812">Transmembrane</keyword>
<sequence length="543" mass="62649">MAQIIIELSSYEKLFDLKMHRELCQLQHFLSPSFKPFAMLSPYRQIFHISNFAGCLSPLNRDNCTTLSTYDLKNFKIQLEKCYKSRKAIIQCGRDCIGAKEADGEERHNCQQCERIPSNCTSQMWFDLFYRILPKDLLSRKANNEKIYVNTFLPLYTYSAYGFQGFNVSIDLFISLENDLKQWSAQTKELKVKGYLLDIKRDILLSSALSDSKLAIVAAAIVFLLVFIYSLSLGYTIAVFIELGASVLMAAAVYRGFSIGFPLLNLVSFVLLLSIGSDGAFLLFNAFPTKADDLDEDNFDECLSHTITTMFLAQFSTIVPFLLNLVSSVIVFRNFGLFAGLTLIFNYFLLISFLPAFLVFHRRFIEPFFEEKFFPSISKFFKILCFPFTAIRKCLRYLAFDTLPFVLIDGRFIWIGALSVLIILGGYSSLMQLRLPQYNPLQLFTANNPHEWYDNHAEKLFEFVAKKIALPLTVRLLWGFEKTPALSHFDSTKIANVSQDRRFELKTVEDVKRLADDMQRFRMLEFVGIKEKYWPERYVSGRK</sequence>
<evidence type="ECO:0000256" key="2">
    <source>
        <dbReference type="ARBA" id="ARBA00022692"/>
    </source>
</evidence>
<dbReference type="GO" id="GO:0007224">
    <property type="term" value="P:smoothened signaling pathway"/>
    <property type="evidence" value="ECO:0007669"/>
    <property type="project" value="TreeGrafter"/>
</dbReference>
<evidence type="ECO:0000256" key="7">
    <source>
        <dbReference type="SAM" id="Phobius"/>
    </source>
</evidence>
<keyword evidence="3 7" id="KW-1133">Transmembrane helix</keyword>
<feature type="transmembrane region" description="Helical" evidence="7">
    <location>
        <begin position="307"/>
        <end position="326"/>
    </location>
</feature>
<proteinExistence type="inferred from homology"/>
<keyword evidence="4 7" id="KW-0472">Membrane</keyword>
<dbReference type="Pfam" id="PF12349">
    <property type="entry name" value="Sterol-sensing"/>
    <property type="match status" value="1"/>
</dbReference>
<feature type="transmembrane region" description="Helical" evidence="7">
    <location>
        <begin position="214"/>
        <end position="231"/>
    </location>
</feature>
<dbReference type="InterPro" id="IPR052081">
    <property type="entry name" value="Dispatched_Hh_regulator"/>
</dbReference>
<accession>A0A914PXS3</accession>
<keyword evidence="9" id="KW-1185">Reference proteome</keyword>
<dbReference type="GO" id="GO:0022857">
    <property type="term" value="F:transmembrane transporter activity"/>
    <property type="evidence" value="ECO:0007669"/>
    <property type="project" value="TreeGrafter"/>
</dbReference>
<evidence type="ECO:0000313" key="10">
    <source>
        <dbReference type="WBParaSite" id="PDA_v2.g23631.t1"/>
    </source>
</evidence>
<dbReference type="InterPro" id="IPR053958">
    <property type="entry name" value="HMGCR/SNAP/NPC1-like_SSD"/>
</dbReference>
<dbReference type="Proteomes" id="UP000887578">
    <property type="component" value="Unplaced"/>
</dbReference>
<keyword evidence="5" id="KW-0325">Glycoprotein</keyword>
<dbReference type="Gene3D" id="1.20.1640.10">
    <property type="entry name" value="Multidrug efflux transporter AcrB transmembrane domain"/>
    <property type="match status" value="1"/>
</dbReference>
<evidence type="ECO:0000256" key="3">
    <source>
        <dbReference type="ARBA" id="ARBA00022989"/>
    </source>
</evidence>
<dbReference type="SUPFAM" id="SSF82866">
    <property type="entry name" value="Multidrug efflux transporter AcrB transmembrane domain"/>
    <property type="match status" value="1"/>
</dbReference>
<feature type="transmembrane region" description="Helical" evidence="7">
    <location>
        <begin position="338"/>
        <end position="361"/>
    </location>
</feature>
<dbReference type="PROSITE" id="PS50156">
    <property type="entry name" value="SSD"/>
    <property type="match status" value="1"/>
</dbReference>
<reference evidence="10" key="1">
    <citation type="submission" date="2022-11" db="UniProtKB">
        <authorList>
            <consortium name="WormBaseParasite"/>
        </authorList>
    </citation>
    <scope>IDENTIFICATION</scope>
</reference>
<dbReference type="PANTHER" id="PTHR45951">
    <property type="entry name" value="PROTEIN DISPATCHED-RELATED"/>
    <property type="match status" value="1"/>
</dbReference>
<dbReference type="WBParaSite" id="PDA_v2.g23631.t1">
    <property type="protein sequence ID" value="PDA_v2.g23631.t1"/>
    <property type="gene ID" value="PDA_v2.g23631"/>
</dbReference>
<dbReference type="InterPro" id="IPR000731">
    <property type="entry name" value="SSD"/>
</dbReference>
<protein>
    <submittedName>
        <fullName evidence="10">SSD domain-containing protein</fullName>
    </submittedName>
</protein>
<dbReference type="GO" id="GO:0016020">
    <property type="term" value="C:membrane"/>
    <property type="evidence" value="ECO:0007669"/>
    <property type="project" value="UniProtKB-SubCell"/>
</dbReference>
<dbReference type="AlphaFoldDB" id="A0A914PXS3"/>
<evidence type="ECO:0000256" key="6">
    <source>
        <dbReference type="ARBA" id="ARBA00038046"/>
    </source>
</evidence>
<evidence type="ECO:0000256" key="4">
    <source>
        <dbReference type="ARBA" id="ARBA00023136"/>
    </source>
</evidence>
<comment type="similarity">
    <text evidence="6">Belongs to the dispatched family.</text>
</comment>
<comment type="subcellular location">
    <subcellularLocation>
        <location evidence="1">Membrane</location>
        <topology evidence="1">Multi-pass membrane protein</topology>
    </subcellularLocation>
</comment>
<feature type="domain" description="SSD" evidence="8">
    <location>
        <begin position="226"/>
        <end position="360"/>
    </location>
</feature>
<organism evidence="9 10">
    <name type="scientific">Panagrolaimus davidi</name>
    <dbReference type="NCBI Taxonomy" id="227884"/>
    <lineage>
        <taxon>Eukaryota</taxon>
        <taxon>Metazoa</taxon>
        <taxon>Ecdysozoa</taxon>
        <taxon>Nematoda</taxon>
        <taxon>Chromadorea</taxon>
        <taxon>Rhabditida</taxon>
        <taxon>Tylenchina</taxon>
        <taxon>Panagrolaimomorpha</taxon>
        <taxon>Panagrolaimoidea</taxon>
        <taxon>Panagrolaimidae</taxon>
        <taxon>Panagrolaimus</taxon>
    </lineage>
</organism>
<evidence type="ECO:0000259" key="8">
    <source>
        <dbReference type="PROSITE" id="PS50156"/>
    </source>
</evidence>